<name>A0A5M4B6C7_9FLAO</name>
<feature type="signal peptide" evidence="1">
    <location>
        <begin position="1"/>
        <end position="24"/>
    </location>
</feature>
<organism evidence="2 3">
    <name type="scientific">Capnocytophaga felis</name>
    <dbReference type="NCBI Taxonomy" id="2267611"/>
    <lineage>
        <taxon>Bacteria</taxon>
        <taxon>Pseudomonadati</taxon>
        <taxon>Bacteroidota</taxon>
        <taxon>Flavobacteriia</taxon>
        <taxon>Flavobacteriales</taxon>
        <taxon>Flavobacteriaceae</taxon>
        <taxon>Capnocytophaga</taxon>
    </lineage>
</organism>
<keyword evidence="3" id="KW-1185">Reference proteome</keyword>
<dbReference type="EMBL" id="BLBC01000005">
    <property type="protein sequence ID" value="GET45171.1"/>
    <property type="molecule type" value="Genomic_DNA"/>
</dbReference>
<evidence type="ECO:0008006" key="4">
    <source>
        <dbReference type="Google" id="ProtNLM"/>
    </source>
</evidence>
<feature type="chain" id="PRO_5024277446" description="Sugar-binding protein" evidence="1">
    <location>
        <begin position="25"/>
        <end position="369"/>
    </location>
</feature>
<dbReference type="Gene3D" id="2.180.10.10">
    <property type="entry name" value="RHS repeat-associated core"/>
    <property type="match status" value="1"/>
</dbReference>
<dbReference type="AlphaFoldDB" id="A0A5M4B6C7"/>
<accession>A0A5M4B6C7</accession>
<reference evidence="3" key="1">
    <citation type="journal article" date="2020" name="Int. J. Syst. Evol. Microbiol.">
        <title>Capnocytophaga felis sp. nov. isolated from the feline oral cavity.</title>
        <authorList>
            <person name="Suzuki M."/>
            <person name="Umeda K."/>
            <person name="Kimura M."/>
            <person name="Imaoka K."/>
            <person name="Morikawa S."/>
            <person name="Maeda K."/>
        </authorList>
    </citation>
    <scope>NUCLEOTIDE SEQUENCE [LARGE SCALE GENOMIC DNA]</scope>
    <source>
        <strain evidence="3">KC07070</strain>
    </source>
</reference>
<protein>
    <recommendedName>
        <fullName evidence="4">Sugar-binding protein</fullName>
    </recommendedName>
</protein>
<dbReference type="Proteomes" id="UP000398217">
    <property type="component" value="Unassembled WGS sequence"/>
</dbReference>
<sequence length="369" mass="43414">MMMREINKFYLFLLFTISITTLQAQTDTISPKRLSIKGKVKKIEDFSYFLEANPKGKRTIDGKRYNIYPFVEDWNIEKNESKYTKTNVSYEFDRTGKNTNSVSYYAEGNPFGKVEFLYDSTGKLVKSQTNFNVSDGNFVVNKQYTYDEKKRLVQIEEHEGSQLLKTVVFTYDDLGNCIGKSKKTGKPIFSEEQFHDAENQTVDLENQPRIEYTKNETFKYNKHRKVTFSEESFPERQVFLRTENQYNRQNKLVKAKFVNQENEETVCSYEYDKNGKLVRTVCSAEDNPDVYLEMTILYKPSGKVETIKSKTGVISKKIFSENGLLELHRTPEFDHQYKYSFDKKGNWKEAVLYENGTPSKIRIRKIEYY</sequence>
<gene>
    <name evidence="2" type="ORF">RCZ01_04730</name>
</gene>
<comment type="caution">
    <text evidence="2">The sequence shown here is derived from an EMBL/GenBank/DDBJ whole genome shotgun (WGS) entry which is preliminary data.</text>
</comment>
<proteinExistence type="predicted"/>
<evidence type="ECO:0000313" key="3">
    <source>
        <dbReference type="Proteomes" id="UP000398217"/>
    </source>
</evidence>
<dbReference type="InterPro" id="IPR050708">
    <property type="entry name" value="T6SS_VgrG/RHS"/>
</dbReference>
<evidence type="ECO:0000313" key="2">
    <source>
        <dbReference type="EMBL" id="GET45171.1"/>
    </source>
</evidence>
<dbReference type="PANTHER" id="PTHR32305:SF15">
    <property type="entry name" value="PROTEIN RHSA-RELATED"/>
    <property type="match status" value="1"/>
</dbReference>
<keyword evidence="1" id="KW-0732">Signal</keyword>
<evidence type="ECO:0000256" key="1">
    <source>
        <dbReference type="SAM" id="SignalP"/>
    </source>
</evidence>
<dbReference type="PANTHER" id="PTHR32305">
    <property type="match status" value="1"/>
</dbReference>